<comment type="similarity">
    <text evidence="6">Belongs to the NAD synthetase family.</text>
</comment>
<dbReference type="InterPro" id="IPR022310">
    <property type="entry name" value="NAD/GMP_synthase"/>
</dbReference>
<dbReference type="InterPro" id="IPR003694">
    <property type="entry name" value="NAD_synthase"/>
</dbReference>
<dbReference type="CDD" id="cd00553">
    <property type="entry name" value="NAD_synthase"/>
    <property type="match status" value="1"/>
</dbReference>
<evidence type="ECO:0000256" key="4">
    <source>
        <dbReference type="ARBA" id="ARBA00022840"/>
    </source>
</evidence>
<feature type="domain" description="NAD/GMP synthase" evidence="8">
    <location>
        <begin position="27"/>
        <end position="266"/>
    </location>
</feature>
<keyword evidence="4 6" id="KW-0067">ATP-binding</keyword>
<protein>
    <recommendedName>
        <fullName evidence="7">NH(3)-dependent NAD(+) synthetase</fullName>
        <ecNumber evidence="7">6.3.1.5</ecNumber>
    </recommendedName>
</protein>
<keyword evidence="2 6" id="KW-0436">Ligase</keyword>
<keyword evidence="10" id="KW-1185">Reference proteome</keyword>
<dbReference type="InterPro" id="IPR014729">
    <property type="entry name" value="Rossmann-like_a/b/a_fold"/>
</dbReference>
<dbReference type="GO" id="GO:0003952">
    <property type="term" value="F:NAD+ synthase (glutamine-hydrolyzing) activity"/>
    <property type="evidence" value="ECO:0007669"/>
    <property type="project" value="InterPro"/>
</dbReference>
<organism evidence="9 10">
    <name type="scientific">Halosimplex rubrum</name>
    <dbReference type="NCBI Taxonomy" id="869889"/>
    <lineage>
        <taxon>Archaea</taxon>
        <taxon>Methanobacteriati</taxon>
        <taxon>Methanobacteriota</taxon>
        <taxon>Stenosarchaea group</taxon>
        <taxon>Halobacteria</taxon>
        <taxon>Halobacteriales</taxon>
        <taxon>Haloarculaceae</taxon>
        <taxon>Halosimplex</taxon>
    </lineage>
</organism>
<evidence type="ECO:0000256" key="2">
    <source>
        <dbReference type="ARBA" id="ARBA00022598"/>
    </source>
</evidence>
<dbReference type="EC" id="6.3.1.5" evidence="7"/>
<reference evidence="9 10" key="1">
    <citation type="submission" date="2020-07" db="EMBL/GenBank/DDBJ databases">
        <title>Halosimplex pelagicum sp. nov. and Halosimplex rubrum sp. nov., isolated from salted brown alga Laminaria, and emended description of the genus Halosimplex.</title>
        <authorList>
            <person name="Cui H."/>
        </authorList>
    </citation>
    <scope>NUCLEOTIDE SEQUENCE [LARGE SCALE GENOMIC DNA]</scope>
    <source>
        <strain evidence="9 10">R27</strain>
    </source>
</reference>
<evidence type="ECO:0000313" key="9">
    <source>
        <dbReference type="EMBL" id="QLH79957.1"/>
    </source>
</evidence>
<evidence type="ECO:0000256" key="7">
    <source>
        <dbReference type="RuleBase" id="RU003812"/>
    </source>
</evidence>
<evidence type="ECO:0000256" key="3">
    <source>
        <dbReference type="ARBA" id="ARBA00022741"/>
    </source>
</evidence>
<gene>
    <name evidence="9" type="primary">nadE</name>
    <name evidence="9" type="ORF">HZS55_08325</name>
</gene>
<evidence type="ECO:0000256" key="1">
    <source>
        <dbReference type="ARBA" id="ARBA00004790"/>
    </source>
</evidence>
<dbReference type="EMBL" id="CP058910">
    <property type="protein sequence ID" value="QLH79957.1"/>
    <property type="molecule type" value="Genomic_DNA"/>
</dbReference>
<dbReference type="KEGG" id="hrr:HZS55_08325"/>
<dbReference type="PANTHER" id="PTHR23090">
    <property type="entry name" value="NH 3 /GLUTAMINE-DEPENDENT NAD + SYNTHETASE"/>
    <property type="match status" value="1"/>
</dbReference>
<dbReference type="GO" id="GO:0005737">
    <property type="term" value="C:cytoplasm"/>
    <property type="evidence" value="ECO:0007669"/>
    <property type="project" value="InterPro"/>
</dbReference>
<dbReference type="Pfam" id="PF02540">
    <property type="entry name" value="NAD_synthase"/>
    <property type="match status" value="1"/>
</dbReference>
<dbReference type="GO" id="GO:0009435">
    <property type="term" value="P:NAD+ biosynthetic process"/>
    <property type="evidence" value="ECO:0007669"/>
    <property type="project" value="UniProtKB-UniPathway"/>
</dbReference>
<comment type="pathway">
    <text evidence="1">Cofactor biosynthesis; NAD(+) biosynthesis.</text>
</comment>
<dbReference type="SUPFAM" id="SSF52402">
    <property type="entry name" value="Adenine nucleotide alpha hydrolases-like"/>
    <property type="match status" value="1"/>
</dbReference>
<keyword evidence="3 6" id="KW-0547">Nucleotide-binding</keyword>
<dbReference type="OrthoDB" id="39312at2157"/>
<dbReference type="NCBIfam" id="TIGR00552">
    <property type="entry name" value="nadE"/>
    <property type="match status" value="1"/>
</dbReference>
<evidence type="ECO:0000259" key="8">
    <source>
        <dbReference type="Pfam" id="PF02540"/>
    </source>
</evidence>
<proteinExistence type="inferred from homology"/>
<dbReference type="Gene3D" id="3.40.50.620">
    <property type="entry name" value="HUPs"/>
    <property type="match status" value="1"/>
</dbReference>
<dbReference type="PANTHER" id="PTHR23090:SF9">
    <property type="entry name" value="GLUTAMINE-DEPENDENT NAD(+) SYNTHETASE"/>
    <property type="match status" value="1"/>
</dbReference>
<evidence type="ECO:0000256" key="6">
    <source>
        <dbReference type="RuleBase" id="RU003811"/>
    </source>
</evidence>
<keyword evidence="5 6" id="KW-0520">NAD</keyword>
<dbReference type="GO" id="GO:0005524">
    <property type="term" value="F:ATP binding"/>
    <property type="evidence" value="ECO:0007669"/>
    <property type="project" value="UniProtKB-KW"/>
</dbReference>
<dbReference type="UniPathway" id="UPA00253">
    <property type="reaction ID" value="UER00333"/>
</dbReference>
<dbReference type="GO" id="GO:0004359">
    <property type="term" value="F:glutaminase activity"/>
    <property type="evidence" value="ECO:0007669"/>
    <property type="project" value="InterPro"/>
</dbReference>
<dbReference type="GO" id="GO:0008795">
    <property type="term" value="F:NAD+ synthase activity"/>
    <property type="evidence" value="ECO:0007669"/>
    <property type="project" value="UniProtKB-EC"/>
</dbReference>
<dbReference type="AlphaFoldDB" id="A0A7D5P3P1"/>
<dbReference type="Proteomes" id="UP000509667">
    <property type="component" value="Chromosome"/>
</dbReference>
<evidence type="ECO:0000256" key="5">
    <source>
        <dbReference type="ARBA" id="ARBA00023027"/>
    </source>
</evidence>
<comment type="catalytic activity">
    <reaction evidence="7">
        <text>deamido-NAD(+) + NH4(+) + ATP = AMP + diphosphate + NAD(+) + H(+)</text>
        <dbReference type="Rhea" id="RHEA:21188"/>
        <dbReference type="ChEBI" id="CHEBI:15378"/>
        <dbReference type="ChEBI" id="CHEBI:28938"/>
        <dbReference type="ChEBI" id="CHEBI:30616"/>
        <dbReference type="ChEBI" id="CHEBI:33019"/>
        <dbReference type="ChEBI" id="CHEBI:57540"/>
        <dbReference type="ChEBI" id="CHEBI:58437"/>
        <dbReference type="ChEBI" id="CHEBI:456215"/>
        <dbReference type="EC" id="6.3.1.5"/>
    </reaction>
</comment>
<sequence length="273" mass="28996">MLDLPRDETGLATTTVALRRLQELLPEFLVDLTTDADAEGLVVPLDGGVATATAAALAVDAVGAEDVIGLAMPAGLTDEATARTAETVAEMLGIDHRRLQLQPVVAAFQETVGEAGGPADDLVATDNAVERFRTATAYYFANRREALVVGPVDRTDRLLGSATKYGETGVDCLLFGDLYGTEVRALAAAMDLPVDMLDGDGRAPAGGATDANRLDVDAETVDRALRLHVDEGREPRAVADRLGIDRSVVARLKEWCAATRHKRHMPPKPSTNR</sequence>
<evidence type="ECO:0000313" key="10">
    <source>
        <dbReference type="Proteomes" id="UP000509667"/>
    </source>
</evidence>
<name>A0A7D5P3P1_9EURY</name>
<accession>A0A7D5P3P1</accession>